<feature type="compositionally biased region" description="Polar residues" evidence="11">
    <location>
        <begin position="35"/>
        <end position="52"/>
    </location>
</feature>
<feature type="compositionally biased region" description="Low complexity" evidence="11">
    <location>
        <begin position="1"/>
        <end position="18"/>
    </location>
</feature>
<feature type="compositionally biased region" description="Polar residues" evidence="11">
    <location>
        <begin position="1061"/>
        <end position="1077"/>
    </location>
</feature>
<gene>
    <name evidence="14" type="primary">LOC109477362</name>
</gene>
<evidence type="ECO:0000256" key="8">
    <source>
        <dbReference type="ARBA" id="ARBA00023273"/>
    </source>
</evidence>
<feature type="domain" description="FIP-RBD" evidence="12">
    <location>
        <begin position="1123"/>
        <end position="1185"/>
    </location>
</feature>
<dbReference type="KEGG" id="bbel:109477362"/>
<dbReference type="OrthoDB" id="2019763at2759"/>
<feature type="region of interest" description="Disordered" evidence="11">
    <location>
        <begin position="1"/>
        <end position="52"/>
    </location>
</feature>
<keyword evidence="2" id="KW-0813">Transport</keyword>
<evidence type="ECO:0000256" key="1">
    <source>
        <dbReference type="ARBA" id="ARBA00004245"/>
    </source>
</evidence>
<dbReference type="GO" id="GO:0007274">
    <property type="term" value="P:neuromuscular synaptic transmission"/>
    <property type="evidence" value="ECO:0007669"/>
    <property type="project" value="TreeGrafter"/>
</dbReference>
<keyword evidence="3" id="KW-0963">Cytoplasm</keyword>
<dbReference type="AlphaFoldDB" id="A0A6P4ZT50"/>
<evidence type="ECO:0000256" key="4">
    <source>
        <dbReference type="ARBA" id="ARBA00022553"/>
    </source>
</evidence>
<feature type="coiled-coil region" evidence="10">
    <location>
        <begin position="1139"/>
        <end position="1166"/>
    </location>
</feature>
<feature type="region of interest" description="Disordered" evidence="11">
    <location>
        <begin position="564"/>
        <end position="583"/>
    </location>
</feature>
<feature type="coiled-coil region" evidence="10">
    <location>
        <begin position="863"/>
        <end position="1017"/>
    </location>
</feature>
<evidence type="ECO:0000256" key="7">
    <source>
        <dbReference type="ARBA" id="ARBA00023212"/>
    </source>
</evidence>
<dbReference type="SUPFAM" id="SSF144270">
    <property type="entry name" value="Eferin C-derminal domain-like"/>
    <property type="match status" value="1"/>
</dbReference>
<name>A0A6P4ZT50_BRABE</name>
<dbReference type="GO" id="GO:0048167">
    <property type="term" value="P:regulation of synaptic plasticity"/>
    <property type="evidence" value="ECO:0007669"/>
    <property type="project" value="TreeGrafter"/>
</dbReference>
<evidence type="ECO:0000313" key="14">
    <source>
        <dbReference type="RefSeq" id="XP_019634127.1"/>
    </source>
</evidence>
<dbReference type="InterPro" id="IPR019323">
    <property type="entry name" value="ELKS/CAST"/>
</dbReference>
<feature type="region of interest" description="Disordered" evidence="11">
    <location>
        <begin position="1028"/>
        <end position="1081"/>
    </location>
</feature>
<keyword evidence="13" id="KW-1185">Reference proteome</keyword>
<keyword evidence="5" id="KW-0770">Synapse</keyword>
<dbReference type="GeneID" id="109477362"/>
<keyword evidence="8" id="KW-0966">Cell projection</keyword>
<dbReference type="Gene3D" id="1.20.5.2440">
    <property type="match status" value="1"/>
</dbReference>
<evidence type="ECO:0000313" key="13">
    <source>
        <dbReference type="Proteomes" id="UP000515135"/>
    </source>
</evidence>
<evidence type="ECO:0000256" key="3">
    <source>
        <dbReference type="ARBA" id="ARBA00022490"/>
    </source>
</evidence>
<dbReference type="RefSeq" id="XP_019634127.1">
    <property type="nucleotide sequence ID" value="XM_019778568.1"/>
</dbReference>
<feature type="compositionally biased region" description="Basic and acidic residues" evidence="11">
    <location>
        <begin position="573"/>
        <end position="583"/>
    </location>
</feature>
<dbReference type="PROSITE" id="PS51511">
    <property type="entry name" value="FIP_RBD"/>
    <property type="match status" value="1"/>
</dbReference>
<keyword evidence="4" id="KW-0597">Phosphoprotein</keyword>
<evidence type="ECO:0000256" key="9">
    <source>
        <dbReference type="ARBA" id="ARBA00034106"/>
    </source>
</evidence>
<evidence type="ECO:0000256" key="2">
    <source>
        <dbReference type="ARBA" id="ARBA00022448"/>
    </source>
</evidence>
<dbReference type="GO" id="GO:0048788">
    <property type="term" value="C:cytoskeleton of presynaptic active zone"/>
    <property type="evidence" value="ECO:0007669"/>
    <property type="project" value="TreeGrafter"/>
</dbReference>
<dbReference type="PANTHER" id="PTHR18861">
    <property type="entry name" value="ELKS/RAB6-INTERACTING/CAST PROTEIN"/>
    <property type="match status" value="1"/>
</dbReference>
<accession>A0A6P4ZT50</accession>
<dbReference type="Pfam" id="PF10174">
    <property type="entry name" value="Cast"/>
    <property type="match status" value="1"/>
</dbReference>
<comment type="subcellular location">
    <subcellularLocation>
        <location evidence="1">Cytoplasm</location>
        <location evidence="1">Cytoskeleton</location>
    </subcellularLocation>
    <subcellularLocation>
        <location evidence="9">Presynapse</location>
    </subcellularLocation>
</comment>
<reference evidence="14" key="1">
    <citation type="submission" date="2025-08" db="UniProtKB">
        <authorList>
            <consortium name="RefSeq"/>
        </authorList>
    </citation>
    <scope>IDENTIFICATION</scope>
    <source>
        <tissue evidence="14">Gonad</tissue>
    </source>
</reference>
<evidence type="ECO:0000256" key="10">
    <source>
        <dbReference type="SAM" id="Coils"/>
    </source>
</evidence>
<feature type="coiled-coil region" evidence="10">
    <location>
        <begin position="147"/>
        <end position="174"/>
    </location>
</feature>
<dbReference type="GO" id="GO:0098882">
    <property type="term" value="F:structural constituent of presynaptic active zone"/>
    <property type="evidence" value="ECO:0007669"/>
    <property type="project" value="TreeGrafter"/>
</dbReference>
<dbReference type="InterPro" id="IPR037245">
    <property type="entry name" value="FIP-RBD_C_sf"/>
</dbReference>
<dbReference type="Proteomes" id="UP000515135">
    <property type="component" value="Unplaced"/>
</dbReference>
<evidence type="ECO:0000256" key="11">
    <source>
        <dbReference type="SAM" id="MobiDB-lite"/>
    </source>
</evidence>
<feature type="compositionally biased region" description="Polar residues" evidence="11">
    <location>
        <begin position="112"/>
        <end position="134"/>
    </location>
</feature>
<organism evidence="13 14">
    <name type="scientific">Branchiostoma belcheri</name>
    <name type="common">Amphioxus</name>
    <dbReference type="NCBI Taxonomy" id="7741"/>
    <lineage>
        <taxon>Eukaryota</taxon>
        <taxon>Metazoa</taxon>
        <taxon>Chordata</taxon>
        <taxon>Cephalochordata</taxon>
        <taxon>Leptocardii</taxon>
        <taxon>Amphioxiformes</taxon>
        <taxon>Branchiostomatidae</taxon>
        <taxon>Branchiostoma</taxon>
    </lineage>
</organism>
<evidence type="ECO:0000256" key="5">
    <source>
        <dbReference type="ARBA" id="ARBA00023018"/>
    </source>
</evidence>
<feature type="compositionally biased region" description="Low complexity" evidence="11">
    <location>
        <begin position="80"/>
        <end position="100"/>
    </location>
</feature>
<evidence type="ECO:0000259" key="12">
    <source>
        <dbReference type="PROSITE" id="PS51511"/>
    </source>
</evidence>
<dbReference type="GO" id="GO:0030424">
    <property type="term" value="C:axon"/>
    <property type="evidence" value="ECO:0007669"/>
    <property type="project" value="UniProtKB-SubCell"/>
</dbReference>
<proteinExistence type="predicted"/>
<sequence>MYTQSRSSPDGRSPGSSGHQSRPGNSHTAPRPQAQHRSPSLGRKNSASSMSMENIQSLNAVYNTGMSSYIDPIGSPTHVPRSGRSSPLRSPAASGHSRSGSFGGSPLPARGSSPNLPASSSADTVSANMASQLPHSHELRQVRDNVMVDLQSQTKELQRENSALRKEIEIKEGKLQSSMNSIKTFWSPELKKERAIRKEEASRLALLKEQLRVTSEENQHHQLTIQALQDELRTQRDLNQLFQEGTVKPGTSSSQSDLDYETLWSENERKNKELFLLRKTVEELEIRIETQKQTLSARDESIKKLLEMLQSKGLAMKSMEEERGDYDRVKSKMIEAEAKVTHLESSLEQRDRDINNLKEELLKYSDNSHQLRSHGSHGHHHMQRNGQQNDLPKVTALQAIIESKEKKISQLEKQLREFEEDLMSLRSNGAVSSEEREEEVKQLEVYKSHSKFMKNKENGSYTSDDSNASPPWENMTPLSPRAEAFVLNKIDQLKSELNKKETEMLTMQTKVDTMHNQLKDQQQHIDVLKESLAAKEEHSKILSADIDSMRMRLEEKDQLLEKKNKQISSFSSEKNKHSSELTEVKDMMDIKERKITVLQRKNENLEEQLKDKDKQISTMKERVKSLQQDTSNSDSALITLEEALSEKERQIERLKSQRERSEGERQEEQDNLTKENKELKDKVETLQNELAENQSNLLDLKEHASSLASNGLKKDSRLKQLEIQLSQKTEEVNELEMQVKRQARQVRAAKESAEQAAANKEAAEKSGMLEDQVKQFRDEVTKSQQEVDRLLEILKETENEKHEKDLRIRELERQMRDSNKKLASIKHREQTEKKKNAQLLEEARKHADDQSESSQQMQLKMGVMEEKSIVRQKEDRIEELEEALRQSVNITAEREMLLAQTQAGKQTVEKQVDEMTQEIDRMKKHLQATNAKLASTSLSLQEKEDRLAQLRADRKKQLLEVMEMKQEALLAAISEKDANIALLELSSSKKKKTMDDVAALKREREQFVQQLKQQNQNRIKLMHDNFDEEMNGSSVTDGQGPSPDQHLQKGPIASPSCEQGPITSATDLLSPSGTELLSPSDLASPKLNAQLLGMLEDLQEGQRKLKAYIDHLVALSLEKDKTLLEGLPRTQQDQVRSMEKLKELDYNELLEEYRRHEEDNASLQLYADTLLQRIADHHPDVLERVVMALEGAG</sequence>
<dbReference type="PANTHER" id="PTHR18861:SF0">
    <property type="entry name" value="BRUCHPILOT, ISOFORM J"/>
    <property type="match status" value="1"/>
</dbReference>
<feature type="compositionally biased region" description="Polar residues" evidence="11">
    <location>
        <begin position="19"/>
        <end position="28"/>
    </location>
</feature>
<dbReference type="Pfam" id="PF09457">
    <property type="entry name" value="RBD-FIP"/>
    <property type="match status" value="1"/>
</dbReference>
<evidence type="ECO:0000256" key="6">
    <source>
        <dbReference type="ARBA" id="ARBA00023054"/>
    </source>
</evidence>
<keyword evidence="7" id="KW-0206">Cytoskeleton</keyword>
<protein>
    <submittedName>
        <fullName evidence="14">ELKS/Rab6-interacting/CAST family member 1-like isoform X1</fullName>
    </submittedName>
</protein>
<dbReference type="InterPro" id="IPR019018">
    <property type="entry name" value="Rab-bd_FIP-RBD"/>
</dbReference>
<keyword evidence="6 10" id="KW-0175">Coiled coil</keyword>
<feature type="region of interest" description="Disordered" evidence="11">
    <location>
        <begin position="648"/>
        <end position="676"/>
    </location>
</feature>
<feature type="region of interest" description="Disordered" evidence="11">
    <location>
        <begin position="66"/>
        <end position="141"/>
    </location>
</feature>
<feature type="coiled-coil region" evidence="10">
    <location>
        <begin position="319"/>
        <end position="428"/>
    </location>
</feature>